<dbReference type="FunCoup" id="A7S655">
    <property type="interactions" value="48"/>
</dbReference>
<dbReference type="Proteomes" id="UP000001593">
    <property type="component" value="Unassembled WGS sequence"/>
</dbReference>
<gene>
    <name evidence="4" type="ORF">NEMVEDRAFT_v1g226878</name>
</gene>
<sequence>MAGRERSTSAVVDTFVENSLFFGPRVPEEVKRMIPHLKHMEKLQFRKVLQVIVASLEGLEPEENIIASLSTGKLPEDSISAVFSGLYTLLTSALRLPLKSLKAEQFKANLTEIRIPPEFIPDISSVVFGEKRQQLEKRALENRCRLPKLDALRWRVDVAISTSALNRSLEPSIMMETKLSNGETHTFEVPVTKFHQLRYNVAYVLKEMEDVEKKNILKIQD</sequence>
<accession>A7S655</accession>
<protein>
    <recommendedName>
        <fullName evidence="1">COMM domain-containing protein 5</fullName>
    </recommendedName>
</protein>
<dbReference type="PhylomeDB" id="A7S655"/>
<keyword evidence="5" id="KW-1185">Reference proteome</keyword>
<comment type="similarity">
    <text evidence="2">Belongs to the COMM domain-containing protein 5 family.</text>
</comment>
<dbReference type="CDD" id="cd04753">
    <property type="entry name" value="Commd5_HCaRG"/>
    <property type="match status" value="1"/>
</dbReference>
<dbReference type="STRING" id="45351.A7S655"/>
<dbReference type="Pfam" id="PF07258">
    <property type="entry name" value="COMM_domain"/>
    <property type="match status" value="1"/>
</dbReference>
<dbReference type="InterPro" id="IPR017920">
    <property type="entry name" value="COMM"/>
</dbReference>
<dbReference type="PANTHER" id="PTHR15666">
    <property type="entry name" value="COMM DOMAIN CONTAINING PROTEIN 5"/>
    <property type="match status" value="1"/>
</dbReference>
<dbReference type="PANTHER" id="PTHR15666:SF1">
    <property type="entry name" value="COMM DOMAIN-CONTAINING PROTEIN 5"/>
    <property type="match status" value="1"/>
</dbReference>
<proteinExistence type="inferred from homology"/>
<dbReference type="HOGENOM" id="CLU_091901_0_0_1"/>
<dbReference type="GO" id="GO:0005634">
    <property type="term" value="C:nucleus"/>
    <property type="evidence" value="ECO:0000318"/>
    <property type="project" value="GO_Central"/>
</dbReference>
<reference evidence="4 5" key="1">
    <citation type="journal article" date="2007" name="Science">
        <title>Sea anemone genome reveals ancestral eumetazoan gene repertoire and genomic organization.</title>
        <authorList>
            <person name="Putnam N.H."/>
            <person name="Srivastava M."/>
            <person name="Hellsten U."/>
            <person name="Dirks B."/>
            <person name="Chapman J."/>
            <person name="Salamov A."/>
            <person name="Terry A."/>
            <person name="Shapiro H."/>
            <person name="Lindquist E."/>
            <person name="Kapitonov V.V."/>
            <person name="Jurka J."/>
            <person name="Genikhovich G."/>
            <person name="Grigoriev I.V."/>
            <person name="Lucas S.M."/>
            <person name="Steele R.E."/>
            <person name="Finnerty J.R."/>
            <person name="Technau U."/>
            <person name="Martindale M.Q."/>
            <person name="Rokhsar D.S."/>
        </authorList>
    </citation>
    <scope>NUCLEOTIDE SEQUENCE [LARGE SCALE GENOMIC DNA]</scope>
    <source>
        <strain evidence="5">CH2 X CH6</strain>
    </source>
</reference>
<evidence type="ECO:0000256" key="2">
    <source>
        <dbReference type="ARBA" id="ARBA00093452"/>
    </source>
</evidence>
<dbReference type="InterPro" id="IPR037357">
    <property type="entry name" value="COMMD5"/>
</dbReference>
<organism evidence="4 5">
    <name type="scientific">Nematostella vectensis</name>
    <name type="common">Starlet sea anemone</name>
    <dbReference type="NCBI Taxonomy" id="45351"/>
    <lineage>
        <taxon>Eukaryota</taxon>
        <taxon>Metazoa</taxon>
        <taxon>Cnidaria</taxon>
        <taxon>Anthozoa</taxon>
        <taxon>Hexacorallia</taxon>
        <taxon>Actiniaria</taxon>
        <taxon>Edwardsiidae</taxon>
        <taxon>Nematostella</taxon>
    </lineage>
</organism>
<dbReference type="eggNOG" id="ENOG502RCJ6">
    <property type="taxonomic scope" value="Eukaryota"/>
</dbReference>
<dbReference type="InParanoid" id="A7S655"/>
<dbReference type="KEGG" id="nve:5512500"/>
<dbReference type="PROSITE" id="PS51269">
    <property type="entry name" value="COMM"/>
    <property type="match status" value="1"/>
</dbReference>
<dbReference type="Pfam" id="PF21672">
    <property type="entry name" value="COMM_HN"/>
    <property type="match status" value="1"/>
</dbReference>
<name>A7S655_NEMVE</name>
<dbReference type="AlphaFoldDB" id="A7S655"/>
<dbReference type="EMBL" id="DS469586">
    <property type="protein sequence ID" value="EDO40800.1"/>
    <property type="molecule type" value="Genomic_DNA"/>
</dbReference>
<evidence type="ECO:0000259" key="3">
    <source>
        <dbReference type="PROSITE" id="PS51269"/>
    </source>
</evidence>
<evidence type="ECO:0000313" key="5">
    <source>
        <dbReference type="Proteomes" id="UP000001593"/>
    </source>
</evidence>
<evidence type="ECO:0000313" key="4">
    <source>
        <dbReference type="EMBL" id="EDO40800.1"/>
    </source>
</evidence>
<feature type="domain" description="COMM" evidence="3">
    <location>
        <begin position="148"/>
        <end position="212"/>
    </location>
</feature>
<evidence type="ECO:0000256" key="1">
    <source>
        <dbReference type="ARBA" id="ARBA00016556"/>
    </source>
</evidence>
<dbReference type="OMA" id="HIVAGMY"/>
<dbReference type="OrthoDB" id="203754at2759"/>